<evidence type="ECO:0000313" key="2">
    <source>
        <dbReference type="EMBL" id="GCB75030.1"/>
    </source>
</evidence>
<dbReference type="Proteomes" id="UP000288216">
    <property type="component" value="Unassembled WGS sequence"/>
</dbReference>
<evidence type="ECO:0000313" key="3">
    <source>
        <dbReference type="Proteomes" id="UP000288216"/>
    </source>
</evidence>
<organism evidence="2 3">
    <name type="scientific">Scyliorhinus torazame</name>
    <name type="common">Cloudy catshark</name>
    <name type="synonym">Catulus torazame</name>
    <dbReference type="NCBI Taxonomy" id="75743"/>
    <lineage>
        <taxon>Eukaryota</taxon>
        <taxon>Metazoa</taxon>
        <taxon>Chordata</taxon>
        <taxon>Craniata</taxon>
        <taxon>Vertebrata</taxon>
        <taxon>Chondrichthyes</taxon>
        <taxon>Elasmobranchii</taxon>
        <taxon>Galeomorphii</taxon>
        <taxon>Galeoidea</taxon>
        <taxon>Carcharhiniformes</taxon>
        <taxon>Scyliorhinidae</taxon>
        <taxon>Scyliorhinus</taxon>
    </lineage>
</organism>
<gene>
    <name evidence="2" type="ORF">scyTo_0020871</name>
</gene>
<proteinExistence type="predicted"/>
<dbReference type="AlphaFoldDB" id="A0A401PPF3"/>
<reference evidence="2 3" key="1">
    <citation type="journal article" date="2018" name="Nat. Ecol. Evol.">
        <title>Shark genomes provide insights into elasmobranch evolution and the origin of vertebrates.</title>
        <authorList>
            <person name="Hara Y"/>
            <person name="Yamaguchi K"/>
            <person name="Onimaru K"/>
            <person name="Kadota M"/>
            <person name="Koyanagi M"/>
            <person name="Keeley SD"/>
            <person name="Tatsumi K"/>
            <person name="Tanaka K"/>
            <person name="Motone F"/>
            <person name="Kageyama Y"/>
            <person name="Nozu R"/>
            <person name="Adachi N"/>
            <person name="Nishimura O"/>
            <person name="Nakagawa R"/>
            <person name="Tanegashima C"/>
            <person name="Kiyatake I"/>
            <person name="Matsumoto R"/>
            <person name="Murakumo K"/>
            <person name="Nishida K"/>
            <person name="Terakita A"/>
            <person name="Kuratani S"/>
            <person name="Sato K"/>
            <person name="Hyodo S Kuraku.S."/>
        </authorList>
    </citation>
    <scope>NUCLEOTIDE SEQUENCE [LARGE SCALE GENOMIC DNA]</scope>
</reference>
<sequence length="127" mass="15050">MCCDQQRGLVTAYLLPMRGEEFASFRKQRGNAERRVTAFPASEREERERERGEKEREQELRQVICKCFPWRLKGTDFRFSHRIRIKGGVREGGNERGRERERVVAKEPSSRRGMREGARQHRESLAK</sequence>
<feature type="compositionally biased region" description="Basic and acidic residues" evidence="1">
    <location>
        <begin position="88"/>
        <end position="127"/>
    </location>
</feature>
<keyword evidence="3" id="KW-1185">Reference proteome</keyword>
<feature type="region of interest" description="Disordered" evidence="1">
    <location>
        <begin position="29"/>
        <end position="55"/>
    </location>
</feature>
<comment type="caution">
    <text evidence="2">The sequence shown here is derived from an EMBL/GenBank/DDBJ whole genome shotgun (WGS) entry which is preliminary data.</text>
</comment>
<evidence type="ECO:0000256" key="1">
    <source>
        <dbReference type="SAM" id="MobiDB-lite"/>
    </source>
</evidence>
<dbReference type="EMBL" id="BFAA01017519">
    <property type="protein sequence ID" value="GCB75030.1"/>
    <property type="molecule type" value="Genomic_DNA"/>
</dbReference>
<accession>A0A401PPF3</accession>
<protein>
    <submittedName>
        <fullName evidence="2">Uncharacterized protein</fullName>
    </submittedName>
</protein>
<name>A0A401PPF3_SCYTO</name>
<feature type="region of interest" description="Disordered" evidence="1">
    <location>
        <begin position="86"/>
        <end position="127"/>
    </location>
</feature>